<gene>
    <name evidence="1" type="ORF">PBRASI_LOCUS9976</name>
</gene>
<keyword evidence="2" id="KW-1185">Reference proteome</keyword>
<reference evidence="1" key="1">
    <citation type="submission" date="2021-06" db="EMBL/GenBank/DDBJ databases">
        <authorList>
            <person name="Kallberg Y."/>
            <person name="Tangrot J."/>
            <person name="Rosling A."/>
        </authorList>
    </citation>
    <scope>NUCLEOTIDE SEQUENCE</scope>
    <source>
        <strain evidence="1">BR232B</strain>
    </source>
</reference>
<comment type="caution">
    <text evidence="1">The sequence shown here is derived from an EMBL/GenBank/DDBJ whole genome shotgun (WGS) entry which is preliminary data.</text>
</comment>
<organism evidence="1 2">
    <name type="scientific">Paraglomus brasilianum</name>
    <dbReference type="NCBI Taxonomy" id="144538"/>
    <lineage>
        <taxon>Eukaryota</taxon>
        <taxon>Fungi</taxon>
        <taxon>Fungi incertae sedis</taxon>
        <taxon>Mucoromycota</taxon>
        <taxon>Glomeromycotina</taxon>
        <taxon>Glomeromycetes</taxon>
        <taxon>Paraglomerales</taxon>
        <taxon>Paraglomeraceae</taxon>
        <taxon>Paraglomus</taxon>
    </lineage>
</organism>
<dbReference type="OrthoDB" id="10481965at2759"/>
<proteinExistence type="predicted"/>
<name>A0A9N9DL77_9GLOM</name>
<accession>A0A9N9DL77</accession>
<dbReference type="EMBL" id="CAJVPI010002529">
    <property type="protein sequence ID" value="CAG8644938.1"/>
    <property type="molecule type" value="Genomic_DNA"/>
</dbReference>
<evidence type="ECO:0000313" key="2">
    <source>
        <dbReference type="Proteomes" id="UP000789739"/>
    </source>
</evidence>
<dbReference type="Proteomes" id="UP000789739">
    <property type="component" value="Unassembled WGS sequence"/>
</dbReference>
<evidence type="ECO:0000313" key="1">
    <source>
        <dbReference type="EMBL" id="CAG8644938.1"/>
    </source>
</evidence>
<dbReference type="AlphaFoldDB" id="A0A9N9DL77"/>
<sequence>MNNDCAGLYNNVYQQEDLQMAANLQDQHHARPAAPFFLDTPFRNANSINTLNESNNMNNDCAGLYNNVYQQEDLQMAANLQDQRHARPAAPFLLDTPFGNAQSFRPAHNADMNTIHYGNTRNRTTSYPPTSYCDGIDVSMNGLLNIPNFNQVATHENSSCPVCGFSNGHFDKINRSITHTVTQNSNAMNEHVVIREVRIQFVLGTVPATDKVLALIRK</sequence>
<protein>
    <submittedName>
        <fullName evidence="1">8657_t:CDS:1</fullName>
    </submittedName>
</protein>